<dbReference type="AlphaFoldDB" id="A0A1G4BSA8"/>
<evidence type="ECO:0000256" key="4">
    <source>
        <dbReference type="ARBA" id="ARBA00022729"/>
    </source>
</evidence>
<evidence type="ECO:0000256" key="2">
    <source>
        <dbReference type="ARBA" id="ARBA00022487"/>
    </source>
</evidence>
<feature type="signal peptide" evidence="8">
    <location>
        <begin position="1"/>
        <end position="27"/>
    </location>
</feature>
<evidence type="ECO:0000313" key="10">
    <source>
        <dbReference type="Proteomes" id="UP000176998"/>
    </source>
</evidence>
<evidence type="ECO:0000256" key="6">
    <source>
        <dbReference type="ARBA" id="ARBA00022837"/>
    </source>
</evidence>
<evidence type="ECO:0000313" key="9">
    <source>
        <dbReference type="EMBL" id="OHF04147.1"/>
    </source>
</evidence>
<name>A0A1G4BSA8_9PEZI</name>
<accession>A0A1G4BSA8</accession>
<evidence type="ECO:0000256" key="3">
    <source>
        <dbReference type="ARBA" id="ARBA00022723"/>
    </source>
</evidence>
<dbReference type="InterPro" id="IPR011118">
    <property type="entry name" value="Tannase/feruloyl_esterase"/>
</dbReference>
<keyword evidence="3" id="KW-0479">Metal-binding</keyword>
<sequence>MVPKHVPAPPGLLFGTALLAMAGLATSTADTASVKCQPGTFHLPDIPGVEHVRTTAAVVRNYTGFPNRQHEPALSAPAASSSGIAPFCNVTVSYTHPGQGDLVNVHVWLPLETRDWNGRFMGLGGGGFVVGEVDGDAPSAAVQEGYVAAATDGGHLAAQEPYVWALKSTGNLDWPLLVNFGYRSLHELAVVGKSVAREYYGRAATYAYWKGCSTGGRQGLTVAQRYPGDFDGVLSMCPAVEFPAMVVAIYFPQLVMRWRGYWPSECELRTIVAAGVERCDLTDGKKDGIIGRLGECGFDVRTAEGRAFRCDDEEAGRTEGRVSKEAVEVVEEVVGGILDEEGRAMFPSYVPGTQFAGFLAMMNSVCEDEKDRTRCKGVPFPVSDAWIRLFVEKDAQFEPESMSRAAYRDVFRRSVEEFDSVIGTPVPDLRRFRERGGKVLMWHGMADQAVPVNVGRALYEKARGVEAARGVELETYWRYFEVPGVNHCVSMEGAPFPWDAFARLRAWVEDGVVPDELEARGIRKGEGGGFEIDDEVRRICLYPLEGVWDGKRWTCLKPGEKIGTVGEKEEL</sequence>
<dbReference type="InterPro" id="IPR029058">
    <property type="entry name" value="AB_hydrolase_fold"/>
</dbReference>
<dbReference type="Proteomes" id="UP000176998">
    <property type="component" value="Unassembled WGS sequence"/>
</dbReference>
<keyword evidence="10" id="KW-1185">Reference proteome</keyword>
<dbReference type="EC" id="3.1.1.-" evidence="8"/>
<organism evidence="9 10">
    <name type="scientific">Colletotrichum orchidophilum</name>
    <dbReference type="NCBI Taxonomy" id="1209926"/>
    <lineage>
        <taxon>Eukaryota</taxon>
        <taxon>Fungi</taxon>
        <taxon>Dikarya</taxon>
        <taxon>Ascomycota</taxon>
        <taxon>Pezizomycotina</taxon>
        <taxon>Sordariomycetes</taxon>
        <taxon>Hypocreomycetidae</taxon>
        <taxon>Glomerellales</taxon>
        <taxon>Glomerellaceae</taxon>
        <taxon>Colletotrichum</taxon>
    </lineage>
</organism>
<dbReference type="EMBL" id="MJBS01000003">
    <property type="protein sequence ID" value="OHF04147.1"/>
    <property type="molecule type" value="Genomic_DNA"/>
</dbReference>
<dbReference type="GO" id="GO:0046872">
    <property type="term" value="F:metal ion binding"/>
    <property type="evidence" value="ECO:0007669"/>
    <property type="project" value="UniProtKB-KW"/>
</dbReference>
<evidence type="ECO:0000256" key="5">
    <source>
        <dbReference type="ARBA" id="ARBA00022801"/>
    </source>
</evidence>
<dbReference type="GO" id="GO:0030600">
    <property type="term" value="F:feruloyl esterase activity"/>
    <property type="evidence" value="ECO:0007669"/>
    <property type="project" value="UniProtKB-ARBA"/>
</dbReference>
<proteinExistence type="inferred from homology"/>
<evidence type="ECO:0000256" key="1">
    <source>
        <dbReference type="ARBA" id="ARBA00006249"/>
    </source>
</evidence>
<dbReference type="Gene3D" id="3.40.50.1820">
    <property type="entry name" value="alpha/beta hydrolase"/>
    <property type="match status" value="1"/>
</dbReference>
<dbReference type="PANTHER" id="PTHR33938:SF8">
    <property type="entry name" value="CARBOXYLIC ESTER HYDROLASE"/>
    <property type="match status" value="1"/>
</dbReference>
<dbReference type="GeneID" id="34553653"/>
<reference evidence="9 10" key="1">
    <citation type="submission" date="2016-09" db="EMBL/GenBank/DDBJ databases">
        <authorList>
            <person name="Capua I."/>
            <person name="De Benedictis P."/>
            <person name="Joannis T."/>
            <person name="Lombin L.H."/>
            <person name="Cattoli G."/>
        </authorList>
    </citation>
    <scope>NUCLEOTIDE SEQUENCE [LARGE SCALE GENOMIC DNA]</scope>
    <source>
        <strain evidence="9 10">IMI 309357</strain>
    </source>
</reference>
<keyword evidence="5 8" id="KW-0378">Hydrolase</keyword>
<protein>
    <recommendedName>
        <fullName evidence="8">Carboxylic ester hydrolase</fullName>
        <ecNumber evidence="8">3.1.1.-</ecNumber>
    </recommendedName>
</protein>
<keyword evidence="7" id="KW-1015">Disulfide bond</keyword>
<comment type="caution">
    <text evidence="9">The sequence shown here is derived from an EMBL/GenBank/DDBJ whole genome shotgun (WGS) entry which is preliminary data.</text>
</comment>
<keyword evidence="4 8" id="KW-0732">Signal</keyword>
<dbReference type="RefSeq" id="XP_022481282.1">
    <property type="nucleotide sequence ID" value="XM_022612143.1"/>
</dbReference>
<dbReference type="OrthoDB" id="3039123at2759"/>
<dbReference type="STRING" id="1209926.A0A1G4BSA8"/>
<dbReference type="Pfam" id="PF07519">
    <property type="entry name" value="Tannase"/>
    <property type="match status" value="1"/>
</dbReference>
<dbReference type="SUPFAM" id="SSF53474">
    <property type="entry name" value="alpha/beta-Hydrolases"/>
    <property type="match status" value="1"/>
</dbReference>
<evidence type="ECO:0000256" key="7">
    <source>
        <dbReference type="ARBA" id="ARBA00023157"/>
    </source>
</evidence>
<feature type="chain" id="PRO_5009364090" description="Carboxylic ester hydrolase" evidence="8">
    <location>
        <begin position="28"/>
        <end position="571"/>
    </location>
</feature>
<keyword evidence="6" id="KW-0106">Calcium</keyword>
<gene>
    <name evidence="9" type="ORF">CORC01_00486</name>
</gene>
<keyword evidence="2" id="KW-0719">Serine esterase</keyword>
<evidence type="ECO:0000256" key="8">
    <source>
        <dbReference type="RuleBase" id="RU361238"/>
    </source>
</evidence>
<dbReference type="PANTHER" id="PTHR33938">
    <property type="entry name" value="FERULOYL ESTERASE B-RELATED"/>
    <property type="match status" value="1"/>
</dbReference>
<comment type="similarity">
    <text evidence="1 8">Belongs to the tannase family.</text>
</comment>